<dbReference type="OrthoDB" id="6455005at2"/>
<dbReference type="HOGENOM" id="CLU_072789_0_0_6"/>
<organism evidence="1 2">
    <name type="scientific">Providencia burhodogranariea DSM 19968</name>
    <dbReference type="NCBI Taxonomy" id="1141662"/>
    <lineage>
        <taxon>Bacteria</taxon>
        <taxon>Pseudomonadati</taxon>
        <taxon>Pseudomonadota</taxon>
        <taxon>Gammaproteobacteria</taxon>
        <taxon>Enterobacterales</taxon>
        <taxon>Morganellaceae</taxon>
        <taxon>Providencia</taxon>
    </lineage>
</organism>
<dbReference type="EMBL" id="AKKL01000002">
    <property type="protein sequence ID" value="EKT65106.1"/>
    <property type="molecule type" value="Genomic_DNA"/>
</dbReference>
<sequence>MNTHFLYLFGHLRLLEEQHSLVSLNRTGIGLIGSPIHNLCYSEAILHSQPHCELKSVCSLDSPIPSASYYICQKRKIEHLIDNETVDAIIVTSVCSEELLKFIIQTAVSAGKNILLNNVPNYGTNELSDILTLAKQNDVNICQDNVLSFSQQYDELKLALSDNKTRDTGLLRLSAHRIIEEDNHLPYNMLHSLIAEKVLLLLCLLPEFKINSLSIQYSRPLVYIEDGDVLIINLRNENGFLVSFELFFNTGNISDKLSLKQSKNNFQFENILISNNLNSEITENSLIIKQLDHFILSLHKTKKIAITTQLMNINKMTVSILNQLKFDKFI</sequence>
<gene>
    <name evidence="1" type="ORF">OOA_01185</name>
</gene>
<name>K8WYW8_9GAMM</name>
<dbReference type="Gene3D" id="3.40.50.720">
    <property type="entry name" value="NAD(P)-binding Rossmann-like Domain"/>
    <property type="match status" value="1"/>
</dbReference>
<evidence type="ECO:0000313" key="2">
    <source>
        <dbReference type="Proteomes" id="UP000009336"/>
    </source>
</evidence>
<proteinExistence type="predicted"/>
<comment type="caution">
    <text evidence="1">The sequence shown here is derived from an EMBL/GenBank/DDBJ whole genome shotgun (WGS) entry which is preliminary data.</text>
</comment>
<accession>K8WYW8</accession>
<dbReference type="AlphaFoldDB" id="K8WYW8"/>
<evidence type="ECO:0000313" key="1">
    <source>
        <dbReference type="EMBL" id="EKT65106.1"/>
    </source>
</evidence>
<protein>
    <recommendedName>
        <fullName evidence="3">Gfo/Idh/MocA-like oxidoreductase N-terminal domain-containing protein</fullName>
    </recommendedName>
</protein>
<reference evidence="1 2" key="1">
    <citation type="journal article" date="2012" name="BMC Genomics">
        <title>Comparative genomics of bacteria in the genus Providencia isolated from wild Drosophila melanogaster.</title>
        <authorList>
            <person name="Galac M.R."/>
            <person name="Lazzaro B.P."/>
        </authorList>
    </citation>
    <scope>NUCLEOTIDE SEQUENCE [LARGE SCALE GENOMIC DNA]</scope>
    <source>
        <strain evidence="1 2">DSM 19968</strain>
    </source>
</reference>
<keyword evidence="2" id="KW-1185">Reference proteome</keyword>
<dbReference type="eggNOG" id="ENOG5030HKZ">
    <property type="taxonomic scope" value="Bacteria"/>
</dbReference>
<dbReference type="SUPFAM" id="SSF51735">
    <property type="entry name" value="NAD(P)-binding Rossmann-fold domains"/>
    <property type="match status" value="1"/>
</dbReference>
<dbReference type="Proteomes" id="UP000009336">
    <property type="component" value="Unassembled WGS sequence"/>
</dbReference>
<dbReference type="InterPro" id="IPR036291">
    <property type="entry name" value="NAD(P)-bd_dom_sf"/>
</dbReference>
<dbReference type="PATRIC" id="fig|1141662.3.peg.241"/>
<evidence type="ECO:0008006" key="3">
    <source>
        <dbReference type="Google" id="ProtNLM"/>
    </source>
</evidence>